<keyword evidence="1" id="KW-0472">Membrane</keyword>
<feature type="transmembrane region" description="Helical" evidence="1">
    <location>
        <begin position="35"/>
        <end position="60"/>
    </location>
</feature>
<keyword evidence="1" id="KW-1133">Transmembrane helix</keyword>
<accession>A0AAV2G1A5</accession>
<keyword evidence="1" id="KW-0812">Transmembrane</keyword>
<evidence type="ECO:0000313" key="3">
    <source>
        <dbReference type="Proteomes" id="UP001497516"/>
    </source>
</evidence>
<organism evidence="2 3">
    <name type="scientific">Linum trigynum</name>
    <dbReference type="NCBI Taxonomy" id="586398"/>
    <lineage>
        <taxon>Eukaryota</taxon>
        <taxon>Viridiplantae</taxon>
        <taxon>Streptophyta</taxon>
        <taxon>Embryophyta</taxon>
        <taxon>Tracheophyta</taxon>
        <taxon>Spermatophyta</taxon>
        <taxon>Magnoliopsida</taxon>
        <taxon>eudicotyledons</taxon>
        <taxon>Gunneridae</taxon>
        <taxon>Pentapetalae</taxon>
        <taxon>rosids</taxon>
        <taxon>fabids</taxon>
        <taxon>Malpighiales</taxon>
        <taxon>Linaceae</taxon>
        <taxon>Linum</taxon>
    </lineage>
</organism>
<sequence>MIFAVDLRQEGRPIIVVGMHRWRPTAAGVATTRCALLITLIGIALNLIAAPVATVTRWNVYKFAPRHLHRSYGLIA</sequence>
<dbReference type="Proteomes" id="UP001497516">
    <property type="component" value="Chromosome 7"/>
</dbReference>
<evidence type="ECO:0000313" key="2">
    <source>
        <dbReference type="EMBL" id="CAL1404418.1"/>
    </source>
</evidence>
<protein>
    <submittedName>
        <fullName evidence="2">Uncharacterized protein</fullName>
    </submittedName>
</protein>
<reference evidence="2 3" key="1">
    <citation type="submission" date="2024-04" db="EMBL/GenBank/DDBJ databases">
        <authorList>
            <person name="Fracassetti M."/>
        </authorList>
    </citation>
    <scope>NUCLEOTIDE SEQUENCE [LARGE SCALE GENOMIC DNA]</scope>
</reference>
<proteinExistence type="predicted"/>
<name>A0AAV2G1A5_9ROSI</name>
<evidence type="ECO:0000256" key="1">
    <source>
        <dbReference type="SAM" id="Phobius"/>
    </source>
</evidence>
<gene>
    <name evidence="2" type="ORF">LTRI10_LOCUS44277</name>
</gene>
<dbReference type="EMBL" id="OZ034820">
    <property type="protein sequence ID" value="CAL1404418.1"/>
    <property type="molecule type" value="Genomic_DNA"/>
</dbReference>
<keyword evidence="3" id="KW-1185">Reference proteome</keyword>
<dbReference type="AlphaFoldDB" id="A0AAV2G1A5"/>